<name>B4VJA3_9CYAN</name>
<dbReference type="HOGENOM" id="CLU_1452124_0_0_3"/>
<sequence length="186" mass="21313">MNPELVQERIDSFKSRAEASPPQAFIQEQFEWATYNTKGWLGNGLGRATNSTRTFGDVSLVETYYPKLIFEVGTIGTLAFLAFVTHLTFTTFKAKQSVRDKNLRSFGSSYWVFVLIISYNTYWYPLDTDPVAVYYWFFAGVILALPKIDRQELRKQKLVEQQDESDVQKNGKKKVSKPRIATPATS</sequence>
<evidence type="ECO:0000256" key="2">
    <source>
        <dbReference type="SAM" id="Phobius"/>
    </source>
</evidence>
<gene>
    <name evidence="3" type="ORF">MC7420_7829</name>
</gene>
<accession>B4VJA3</accession>
<dbReference type="AlphaFoldDB" id="B4VJA3"/>
<evidence type="ECO:0000313" key="4">
    <source>
        <dbReference type="Proteomes" id="UP000003835"/>
    </source>
</evidence>
<reference evidence="3 4" key="1">
    <citation type="submission" date="2008-07" db="EMBL/GenBank/DDBJ databases">
        <authorList>
            <person name="Tandeau de Marsac N."/>
            <person name="Ferriera S."/>
            <person name="Johnson J."/>
            <person name="Kravitz S."/>
            <person name="Beeson K."/>
            <person name="Sutton G."/>
            <person name="Rogers Y.-H."/>
            <person name="Friedman R."/>
            <person name="Frazier M."/>
            <person name="Venter J.C."/>
        </authorList>
    </citation>
    <scope>NUCLEOTIDE SEQUENCE [LARGE SCALE GENOMIC DNA]</scope>
    <source>
        <strain evidence="3 4">PCC 7420</strain>
    </source>
</reference>
<keyword evidence="2" id="KW-1133">Transmembrane helix</keyword>
<feature type="transmembrane region" description="Helical" evidence="2">
    <location>
        <begin position="110"/>
        <end position="126"/>
    </location>
</feature>
<keyword evidence="2" id="KW-0812">Transmembrane</keyword>
<protein>
    <recommendedName>
        <fullName evidence="5">O-Antigen Polymerase family</fullName>
    </recommendedName>
</protein>
<dbReference type="Proteomes" id="UP000003835">
    <property type="component" value="Unassembled WGS sequence"/>
</dbReference>
<evidence type="ECO:0000256" key="1">
    <source>
        <dbReference type="SAM" id="MobiDB-lite"/>
    </source>
</evidence>
<dbReference type="STRING" id="118168.MC7420_7829"/>
<keyword evidence="4" id="KW-1185">Reference proteome</keyword>
<dbReference type="EMBL" id="DS989842">
    <property type="protein sequence ID" value="EDX78091.1"/>
    <property type="molecule type" value="Genomic_DNA"/>
</dbReference>
<organism evidence="3 4">
    <name type="scientific">Coleofasciculus chthonoplastes PCC 7420</name>
    <dbReference type="NCBI Taxonomy" id="118168"/>
    <lineage>
        <taxon>Bacteria</taxon>
        <taxon>Bacillati</taxon>
        <taxon>Cyanobacteriota</taxon>
        <taxon>Cyanophyceae</taxon>
        <taxon>Coleofasciculales</taxon>
        <taxon>Coleofasciculaceae</taxon>
        <taxon>Coleofasciculus</taxon>
    </lineage>
</organism>
<feature type="transmembrane region" description="Helical" evidence="2">
    <location>
        <begin position="68"/>
        <end position="89"/>
    </location>
</feature>
<evidence type="ECO:0008006" key="5">
    <source>
        <dbReference type="Google" id="ProtNLM"/>
    </source>
</evidence>
<evidence type="ECO:0000313" key="3">
    <source>
        <dbReference type="EMBL" id="EDX78091.1"/>
    </source>
</evidence>
<keyword evidence="2" id="KW-0472">Membrane</keyword>
<feature type="transmembrane region" description="Helical" evidence="2">
    <location>
        <begin position="132"/>
        <end position="148"/>
    </location>
</feature>
<feature type="region of interest" description="Disordered" evidence="1">
    <location>
        <begin position="158"/>
        <end position="186"/>
    </location>
</feature>
<dbReference type="eggNOG" id="COG3307">
    <property type="taxonomic scope" value="Bacteria"/>
</dbReference>
<proteinExistence type="predicted"/>